<feature type="compositionally biased region" description="Basic and acidic residues" evidence="1">
    <location>
        <begin position="26"/>
        <end position="38"/>
    </location>
</feature>
<accession>A0ABY7GA82</accession>
<protein>
    <submittedName>
        <fullName evidence="2">Uncharacterized protein</fullName>
    </submittedName>
</protein>
<gene>
    <name evidence="2" type="ORF">MAR_003696</name>
</gene>
<evidence type="ECO:0000313" key="2">
    <source>
        <dbReference type="EMBL" id="WAR30128.1"/>
    </source>
</evidence>
<reference evidence="2" key="1">
    <citation type="submission" date="2022-11" db="EMBL/GenBank/DDBJ databases">
        <title>Centuries of genome instability and evolution in soft-shell clam transmissible cancer (bioRxiv).</title>
        <authorList>
            <person name="Hart S.F.M."/>
            <person name="Yonemitsu M.A."/>
            <person name="Giersch R.M."/>
            <person name="Beal B.F."/>
            <person name="Arriagada G."/>
            <person name="Davis B.W."/>
            <person name="Ostrander E.A."/>
            <person name="Goff S.P."/>
            <person name="Metzger M.J."/>
        </authorList>
    </citation>
    <scope>NUCLEOTIDE SEQUENCE</scope>
    <source>
        <strain evidence="2">MELC-2E11</strain>
        <tissue evidence="2">Siphon/mantle</tissue>
    </source>
</reference>
<evidence type="ECO:0000313" key="3">
    <source>
        <dbReference type="Proteomes" id="UP001164746"/>
    </source>
</evidence>
<organism evidence="2 3">
    <name type="scientific">Mya arenaria</name>
    <name type="common">Soft-shell clam</name>
    <dbReference type="NCBI Taxonomy" id="6604"/>
    <lineage>
        <taxon>Eukaryota</taxon>
        <taxon>Metazoa</taxon>
        <taxon>Spiralia</taxon>
        <taxon>Lophotrochozoa</taxon>
        <taxon>Mollusca</taxon>
        <taxon>Bivalvia</taxon>
        <taxon>Autobranchia</taxon>
        <taxon>Heteroconchia</taxon>
        <taxon>Euheterodonta</taxon>
        <taxon>Imparidentia</taxon>
        <taxon>Neoheterodontei</taxon>
        <taxon>Myida</taxon>
        <taxon>Myoidea</taxon>
        <taxon>Myidae</taxon>
        <taxon>Mya</taxon>
    </lineage>
</organism>
<dbReference type="Proteomes" id="UP001164746">
    <property type="component" value="Chromosome 16"/>
</dbReference>
<sequence length="109" mass="11931">MRNIELTTLNPMADEFYPKATPASVEEAKNNNKAELKTANDSSKSSPKLPHVTFEQEQFRTSELPNTKEETSIPINGTLLDSAKSGVLQSAIEIEHADNCLDATKAVEV</sequence>
<keyword evidence="3" id="KW-1185">Reference proteome</keyword>
<dbReference type="EMBL" id="CP111027">
    <property type="protein sequence ID" value="WAR30128.1"/>
    <property type="molecule type" value="Genomic_DNA"/>
</dbReference>
<feature type="region of interest" description="Disordered" evidence="1">
    <location>
        <begin position="22"/>
        <end position="72"/>
    </location>
</feature>
<name>A0ABY7GA82_MYAAR</name>
<feature type="compositionally biased region" description="Polar residues" evidence="1">
    <location>
        <begin position="55"/>
        <end position="65"/>
    </location>
</feature>
<evidence type="ECO:0000256" key="1">
    <source>
        <dbReference type="SAM" id="MobiDB-lite"/>
    </source>
</evidence>
<proteinExistence type="predicted"/>